<accession>A0A4Q9PE59</accession>
<feature type="compositionally biased region" description="Basic residues" evidence="3">
    <location>
        <begin position="107"/>
        <end position="125"/>
    </location>
</feature>
<feature type="compositionally biased region" description="Basic and acidic residues" evidence="3">
    <location>
        <begin position="315"/>
        <end position="329"/>
    </location>
</feature>
<dbReference type="Proteomes" id="UP000292082">
    <property type="component" value="Unassembled WGS sequence"/>
</dbReference>
<reference evidence="5 6" key="1">
    <citation type="submission" date="2019-01" db="EMBL/GenBank/DDBJ databases">
        <title>Draft genome sequences of three monokaryotic isolates of the white-rot basidiomycete fungus Dichomitus squalens.</title>
        <authorList>
            <consortium name="DOE Joint Genome Institute"/>
            <person name="Lopez S.C."/>
            <person name="Andreopoulos B."/>
            <person name="Pangilinan J."/>
            <person name="Lipzen A."/>
            <person name="Riley R."/>
            <person name="Ahrendt S."/>
            <person name="Ng V."/>
            <person name="Barry K."/>
            <person name="Daum C."/>
            <person name="Grigoriev I.V."/>
            <person name="Hilden K.S."/>
            <person name="Makela M.R."/>
            <person name="de Vries R.P."/>
        </authorList>
    </citation>
    <scope>NUCLEOTIDE SEQUENCE [LARGE SCALE GENOMIC DNA]</scope>
    <source>
        <strain evidence="5 6">CBS 464.89</strain>
    </source>
</reference>
<dbReference type="GO" id="GO:0003676">
    <property type="term" value="F:nucleic acid binding"/>
    <property type="evidence" value="ECO:0007669"/>
    <property type="project" value="InterPro"/>
</dbReference>
<organism evidence="5 6">
    <name type="scientific">Dichomitus squalens</name>
    <dbReference type="NCBI Taxonomy" id="114155"/>
    <lineage>
        <taxon>Eukaryota</taxon>
        <taxon>Fungi</taxon>
        <taxon>Dikarya</taxon>
        <taxon>Basidiomycota</taxon>
        <taxon>Agaricomycotina</taxon>
        <taxon>Agaricomycetes</taxon>
        <taxon>Polyporales</taxon>
        <taxon>Polyporaceae</taxon>
        <taxon>Dichomitus</taxon>
    </lineage>
</organism>
<feature type="non-terminal residue" evidence="5">
    <location>
        <position position="1"/>
    </location>
</feature>
<feature type="region of interest" description="Disordered" evidence="3">
    <location>
        <begin position="308"/>
        <end position="415"/>
    </location>
</feature>
<dbReference type="SUPFAM" id="SSF57756">
    <property type="entry name" value="Retrovirus zinc finger-like domains"/>
    <property type="match status" value="1"/>
</dbReference>
<dbReference type="EMBL" id="ML145336">
    <property type="protein sequence ID" value="TBU51352.1"/>
    <property type="molecule type" value="Genomic_DNA"/>
</dbReference>
<keyword evidence="2" id="KW-0479">Metal-binding</keyword>
<sequence length="456" mass="51324">FQKIAGWLKKKNHITDDEYNKSFWKGIPKNVCGRLELSYVAANAVKDFSKPFVVDKVITELEKMFGRNRFDIEVSDSEDEDSDDYSTESDSENDDSEDSEDSEAHYKQRSTMRKALRRAQKKSRGTKLAQPDSIPPVEPVSQPLHTKQGRTGHEDLGDIENIISRLQNMSLDDPSYAALYYRAFKMDKDITFVIKPPKDTGFRGSAPSQPSPPRPTARTEMTCYGCGEVGHGMYVCPQLNDLIVKGVLKRDSDNRYVMSDGSQIPRVPNETLVKAVQRLRPAQSNYVALAAIETADDYYTSDAEDDHNYSFPAEHAPKRNKEARRERFEGVFPPPRSALPKRPAEEKVKAPEVRPVAPIPHPKPVETHGPTFNPLVDDDIIMEDVPRKAPRKKGEGEQQGNPARKPPMQSEIAKQVEPSKILDKILKTPLTISVGEVLGTSREISQQLQEAIRAKR</sequence>
<dbReference type="AlphaFoldDB" id="A0A4Q9PE59"/>
<protein>
    <recommendedName>
        <fullName evidence="4">CCHC-type domain-containing protein</fullName>
    </recommendedName>
</protein>
<name>A0A4Q9PE59_9APHY</name>
<evidence type="ECO:0000256" key="3">
    <source>
        <dbReference type="SAM" id="MobiDB-lite"/>
    </source>
</evidence>
<evidence type="ECO:0000259" key="4">
    <source>
        <dbReference type="PROSITE" id="PS50158"/>
    </source>
</evidence>
<dbReference type="InterPro" id="IPR036875">
    <property type="entry name" value="Znf_CCHC_sf"/>
</dbReference>
<dbReference type="PROSITE" id="PS50158">
    <property type="entry name" value="ZF_CCHC"/>
    <property type="match status" value="1"/>
</dbReference>
<feature type="region of interest" description="Disordered" evidence="3">
    <location>
        <begin position="72"/>
        <end position="155"/>
    </location>
</feature>
<dbReference type="InterPro" id="IPR001878">
    <property type="entry name" value="Znf_CCHC"/>
</dbReference>
<feature type="compositionally biased region" description="Basic and acidic residues" evidence="3">
    <location>
        <begin position="342"/>
        <end position="352"/>
    </location>
</feature>
<dbReference type="InterPro" id="IPR025165">
    <property type="entry name" value="DUF4100"/>
</dbReference>
<keyword evidence="1" id="KW-0507">mRNA processing</keyword>
<feature type="domain" description="CCHC-type" evidence="4">
    <location>
        <begin position="223"/>
        <end position="238"/>
    </location>
</feature>
<keyword evidence="2" id="KW-0862">Zinc</keyword>
<feature type="region of interest" description="Disordered" evidence="3">
    <location>
        <begin position="197"/>
        <end position="218"/>
    </location>
</feature>
<feature type="compositionally biased region" description="Acidic residues" evidence="3">
    <location>
        <begin position="73"/>
        <end position="101"/>
    </location>
</feature>
<dbReference type="GO" id="GO:0006397">
    <property type="term" value="P:mRNA processing"/>
    <property type="evidence" value="ECO:0007669"/>
    <property type="project" value="UniProtKB-KW"/>
</dbReference>
<keyword evidence="2" id="KW-0863">Zinc-finger</keyword>
<gene>
    <name evidence="5" type="ORF">BD310DRAFT_779839</name>
</gene>
<evidence type="ECO:0000256" key="2">
    <source>
        <dbReference type="PROSITE-ProRule" id="PRU00047"/>
    </source>
</evidence>
<feature type="non-terminal residue" evidence="5">
    <location>
        <position position="456"/>
    </location>
</feature>
<dbReference type="GO" id="GO:0008270">
    <property type="term" value="F:zinc ion binding"/>
    <property type="evidence" value="ECO:0007669"/>
    <property type="project" value="UniProtKB-KW"/>
</dbReference>
<dbReference type="Pfam" id="PF13352">
    <property type="entry name" value="DUF4100"/>
    <property type="match status" value="1"/>
</dbReference>
<evidence type="ECO:0000313" key="5">
    <source>
        <dbReference type="EMBL" id="TBU51352.1"/>
    </source>
</evidence>
<evidence type="ECO:0000313" key="6">
    <source>
        <dbReference type="Proteomes" id="UP000292082"/>
    </source>
</evidence>
<feature type="compositionally biased region" description="Basic and acidic residues" evidence="3">
    <location>
        <begin position="384"/>
        <end position="396"/>
    </location>
</feature>
<evidence type="ECO:0000256" key="1">
    <source>
        <dbReference type="ARBA" id="ARBA00022664"/>
    </source>
</evidence>
<keyword evidence="6" id="KW-1185">Reference proteome</keyword>
<proteinExistence type="predicted"/>